<evidence type="ECO:0000256" key="2">
    <source>
        <dbReference type="ARBA" id="ARBA00022963"/>
    </source>
</evidence>
<dbReference type="SUPFAM" id="SSF52151">
    <property type="entry name" value="FabD/lysophospholipase-like"/>
    <property type="match status" value="1"/>
</dbReference>
<protein>
    <recommendedName>
        <fullName evidence="5">PNPLA domain-containing protein</fullName>
    </recommendedName>
</protein>
<dbReference type="EMBL" id="DTOZ01000046">
    <property type="protein sequence ID" value="HGE77677.1"/>
    <property type="molecule type" value="Genomic_DNA"/>
</dbReference>
<sequence length="294" mass="33249">MNLGIALGGGGAKGFAHIGVLEALEEIGIKPGFVAGTSIGAIIGAIYSLNGNARILREVANNILESKEFKDLGIDKFYTQGINKFETFKKKLFEKYYLGTLIFKRSVLKIESTERLFKKLFGDKTFNDLKIPFVCNSLDILSGEEFIFTSGPLWKAVWASCAIPGIFPPFVEDKRILIDGGTINNIPIEPLIRIGAKSIIAVYLGDRPRFEKEPETGFLITQRAYSFMRYHLDNRILSLADCIIKPDLKDCHWADFSGIDWLIQRGTEAVYKQMKDIKKVTTFWYRVKKKFLKK</sequence>
<dbReference type="InterPro" id="IPR050301">
    <property type="entry name" value="NTE"/>
</dbReference>
<feature type="active site" description="Nucleophile" evidence="4">
    <location>
        <position position="38"/>
    </location>
</feature>
<feature type="short sequence motif" description="GXGXXG" evidence="4">
    <location>
        <begin position="9"/>
        <end position="14"/>
    </location>
</feature>
<evidence type="ECO:0000256" key="4">
    <source>
        <dbReference type="PROSITE-ProRule" id="PRU01161"/>
    </source>
</evidence>
<dbReference type="Pfam" id="PF01734">
    <property type="entry name" value="Patatin"/>
    <property type="match status" value="1"/>
</dbReference>
<feature type="domain" description="PNPLA" evidence="5">
    <location>
        <begin position="5"/>
        <end position="192"/>
    </location>
</feature>
<evidence type="ECO:0000313" key="6">
    <source>
        <dbReference type="EMBL" id="HGE77677.1"/>
    </source>
</evidence>
<name>A0A7V3RGC5_UNCW3</name>
<feature type="short sequence motif" description="GXSXG" evidence="4">
    <location>
        <begin position="36"/>
        <end position="40"/>
    </location>
</feature>
<dbReference type="PANTHER" id="PTHR14226:SF29">
    <property type="entry name" value="NEUROPATHY TARGET ESTERASE SWS"/>
    <property type="match status" value="1"/>
</dbReference>
<keyword evidence="1 4" id="KW-0378">Hydrolase</keyword>
<evidence type="ECO:0000256" key="1">
    <source>
        <dbReference type="ARBA" id="ARBA00022801"/>
    </source>
</evidence>
<feature type="active site" description="Proton acceptor" evidence="4">
    <location>
        <position position="179"/>
    </location>
</feature>
<accession>A0A7V3RGC5</accession>
<dbReference type="GO" id="GO:0016042">
    <property type="term" value="P:lipid catabolic process"/>
    <property type="evidence" value="ECO:0007669"/>
    <property type="project" value="UniProtKB-UniRule"/>
</dbReference>
<dbReference type="GO" id="GO:0016787">
    <property type="term" value="F:hydrolase activity"/>
    <property type="evidence" value="ECO:0007669"/>
    <property type="project" value="UniProtKB-UniRule"/>
</dbReference>
<reference evidence="6" key="1">
    <citation type="journal article" date="2020" name="mSystems">
        <title>Genome- and Community-Level Interaction Insights into Carbon Utilization and Element Cycling Functions of Hydrothermarchaeota in Hydrothermal Sediment.</title>
        <authorList>
            <person name="Zhou Z."/>
            <person name="Liu Y."/>
            <person name="Xu W."/>
            <person name="Pan J."/>
            <person name="Luo Z.H."/>
            <person name="Li M."/>
        </authorList>
    </citation>
    <scope>NUCLEOTIDE SEQUENCE [LARGE SCALE GENOMIC DNA]</scope>
    <source>
        <strain evidence="6">SpSt-961</strain>
    </source>
</reference>
<dbReference type="CDD" id="cd07205">
    <property type="entry name" value="Pat_PNPLA6_PNPLA7_NTE1_like"/>
    <property type="match status" value="1"/>
</dbReference>
<keyword evidence="3 4" id="KW-0443">Lipid metabolism</keyword>
<dbReference type="InterPro" id="IPR016035">
    <property type="entry name" value="Acyl_Trfase/lysoPLipase"/>
</dbReference>
<comment type="caution">
    <text evidence="6">The sequence shown here is derived from an EMBL/GenBank/DDBJ whole genome shotgun (WGS) entry which is preliminary data.</text>
</comment>
<dbReference type="InterPro" id="IPR002641">
    <property type="entry name" value="PNPLA_dom"/>
</dbReference>
<organism evidence="6">
    <name type="scientific">candidate division WOR-3 bacterium</name>
    <dbReference type="NCBI Taxonomy" id="2052148"/>
    <lineage>
        <taxon>Bacteria</taxon>
        <taxon>Bacteria division WOR-3</taxon>
    </lineage>
</organism>
<keyword evidence="2 4" id="KW-0442">Lipid degradation</keyword>
<dbReference type="Gene3D" id="3.40.1090.10">
    <property type="entry name" value="Cytosolic phospholipase A2 catalytic domain"/>
    <property type="match status" value="1"/>
</dbReference>
<proteinExistence type="predicted"/>
<dbReference type="PANTHER" id="PTHR14226">
    <property type="entry name" value="NEUROPATHY TARGET ESTERASE/SWISS CHEESE D.MELANOGASTER"/>
    <property type="match status" value="1"/>
</dbReference>
<gene>
    <name evidence="6" type="ORF">ENX68_01590</name>
</gene>
<dbReference type="AlphaFoldDB" id="A0A7V3RGC5"/>
<feature type="short sequence motif" description="DGA/G" evidence="4">
    <location>
        <begin position="179"/>
        <end position="181"/>
    </location>
</feature>
<evidence type="ECO:0000256" key="3">
    <source>
        <dbReference type="ARBA" id="ARBA00023098"/>
    </source>
</evidence>
<evidence type="ECO:0000259" key="5">
    <source>
        <dbReference type="PROSITE" id="PS51635"/>
    </source>
</evidence>
<dbReference type="PROSITE" id="PS51635">
    <property type="entry name" value="PNPLA"/>
    <property type="match status" value="1"/>
</dbReference>